<dbReference type="AlphaFoldDB" id="U3TRU2"/>
<protein>
    <submittedName>
        <fullName evidence="2">Uncharacterized protein</fullName>
    </submittedName>
</protein>
<evidence type="ECO:0000256" key="1">
    <source>
        <dbReference type="SAM" id="Phobius"/>
    </source>
</evidence>
<keyword evidence="2" id="KW-0934">Plastid</keyword>
<dbReference type="EMBL" id="AP013071">
    <property type="protein sequence ID" value="BAN94686.1"/>
    <property type="molecule type" value="Genomic_DNA"/>
</dbReference>
<keyword evidence="1" id="KW-0472">Membrane</keyword>
<name>U3TRU2_LEUCU</name>
<dbReference type="GeneID" id="17494005"/>
<keyword evidence="2" id="KW-0933">Apicoplast</keyword>
<organism evidence="2">
    <name type="scientific">Leucocytozoon caulleryi</name>
    <dbReference type="NCBI Taxonomy" id="211597"/>
    <lineage>
        <taxon>Eukaryota</taxon>
        <taxon>Sar</taxon>
        <taxon>Alveolata</taxon>
        <taxon>Apicomplexa</taxon>
        <taxon>Aconoidasida</taxon>
        <taxon>Haemosporida</taxon>
        <taxon>Leucocytozoidae</taxon>
        <taxon>Leucocytozoon</taxon>
    </lineage>
</organism>
<reference evidence="2" key="1">
    <citation type="submission" date="2013-06" db="EMBL/GenBank/DDBJ databases">
        <title>The apicoplast genome of highly pathogenic bird apicomplex protozoa, Leucocytozoon caulleryi.</title>
        <authorList>
            <person name="Imura T."/>
            <person name="Sato S."/>
            <person name="Sato Y."/>
            <person name="Sakamoto D."/>
            <person name="Isobe T."/>
            <person name="Sasaki K."/>
            <person name="Murata K."/>
            <person name="Holder T."/>
            <person name="Yukawa M."/>
        </authorList>
    </citation>
    <scope>NUCLEOTIDE SEQUENCE</scope>
    <source>
        <strain evidence="2">Niigata</strain>
    </source>
</reference>
<keyword evidence="1" id="KW-1133">Transmembrane helix</keyword>
<sequence length="82" mass="10182">MIKYIYLSSKKNKTKYKSYKINLYIKNYKKKNYNMNKFGIYIPKLNIFSCIYHNLLLYLKQGIKLNKTLYKIIIYYIKKYKI</sequence>
<evidence type="ECO:0000313" key="2">
    <source>
        <dbReference type="EMBL" id="BAN94686.1"/>
    </source>
</evidence>
<keyword evidence="1" id="KW-0812">Transmembrane</keyword>
<accession>U3TRU2</accession>
<dbReference type="RefSeq" id="YP_008757406.1">
    <property type="nucleotide sequence ID" value="NC_022667.1"/>
</dbReference>
<geneLocation type="apicoplast" evidence="2"/>
<feature type="transmembrane region" description="Helical" evidence="1">
    <location>
        <begin position="38"/>
        <end position="59"/>
    </location>
</feature>
<proteinExistence type="predicted"/>